<evidence type="ECO:0000313" key="2">
    <source>
        <dbReference type="EMBL" id="MAA12023.1"/>
    </source>
</evidence>
<organism evidence="2">
    <name type="scientific">Rhipicephalus zambeziensis</name>
    <dbReference type="NCBI Taxonomy" id="60191"/>
    <lineage>
        <taxon>Eukaryota</taxon>
        <taxon>Metazoa</taxon>
        <taxon>Ecdysozoa</taxon>
        <taxon>Arthropoda</taxon>
        <taxon>Chelicerata</taxon>
        <taxon>Arachnida</taxon>
        <taxon>Acari</taxon>
        <taxon>Parasitiformes</taxon>
        <taxon>Ixodida</taxon>
        <taxon>Ixodoidea</taxon>
        <taxon>Ixodidae</taxon>
        <taxon>Rhipicephalinae</taxon>
        <taxon>Rhipicephalus</taxon>
        <taxon>Rhipicephalus</taxon>
    </lineage>
</organism>
<feature type="chain" id="PRO_5012781857" evidence="1">
    <location>
        <begin position="23"/>
        <end position="87"/>
    </location>
</feature>
<protein>
    <submittedName>
        <fullName evidence="2">Defensin</fullName>
    </submittedName>
</protein>
<proteinExistence type="predicted"/>
<name>A0A224YCM6_9ACAR</name>
<dbReference type="AlphaFoldDB" id="A0A224YCM6"/>
<evidence type="ECO:0000256" key="1">
    <source>
        <dbReference type="SAM" id="SignalP"/>
    </source>
</evidence>
<accession>A0A224YCM6</accession>
<dbReference type="EMBL" id="GFPF01000877">
    <property type="protein sequence ID" value="MAA12023.1"/>
    <property type="molecule type" value="Transcribed_RNA"/>
</dbReference>
<feature type="signal peptide" evidence="1">
    <location>
        <begin position="1"/>
        <end position="22"/>
    </location>
</feature>
<sequence>MEGRLFMAAFCFLLIAPQMGHPYKQELHYLRQGNEQHQRAALVEERGHIYTCRDYGGRCKLKSCGIRPHIPKGTCAGNGTCCWFQKS</sequence>
<reference evidence="2" key="1">
    <citation type="journal article" date="2017" name="Parasit. Vectors">
        <title>Sialotranscriptomics of Rhipicephalus zambeziensis reveals intricate expression profiles of secretory proteins and suggests tight temporal transcriptional regulation during blood-feeding.</title>
        <authorList>
            <person name="de Castro M.H."/>
            <person name="de Klerk D."/>
            <person name="Pienaar R."/>
            <person name="Rees D.J.G."/>
            <person name="Mans B.J."/>
        </authorList>
    </citation>
    <scope>NUCLEOTIDE SEQUENCE</scope>
    <source>
        <tissue evidence="2">Salivary glands</tissue>
    </source>
</reference>
<keyword evidence="1" id="KW-0732">Signal</keyword>